<dbReference type="AlphaFoldDB" id="A0AAD4S114"/>
<keyword evidence="3" id="KW-1185">Reference proteome</keyword>
<name>A0AAD4S114_9MAGN</name>
<dbReference type="NCBIfam" id="TIGR01640">
    <property type="entry name" value="F_box_assoc_1"/>
    <property type="match status" value="1"/>
</dbReference>
<organism evidence="2 3">
    <name type="scientific">Papaver atlanticum</name>
    <dbReference type="NCBI Taxonomy" id="357466"/>
    <lineage>
        <taxon>Eukaryota</taxon>
        <taxon>Viridiplantae</taxon>
        <taxon>Streptophyta</taxon>
        <taxon>Embryophyta</taxon>
        <taxon>Tracheophyta</taxon>
        <taxon>Spermatophyta</taxon>
        <taxon>Magnoliopsida</taxon>
        <taxon>Ranunculales</taxon>
        <taxon>Papaveraceae</taxon>
        <taxon>Papaveroideae</taxon>
        <taxon>Papaver</taxon>
    </lineage>
</organism>
<dbReference type="Proteomes" id="UP001202328">
    <property type="component" value="Unassembled WGS sequence"/>
</dbReference>
<dbReference type="SUPFAM" id="SSF81383">
    <property type="entry name" value="F-box domain"/>
    <property type="match status" value="1"/>
</dbReference>
<evidence type="ECO:0000313" key="3">
    <source>
        <dbReference type="Proteomes" id="UP001202328"/>
    </source>
</evidence>
<reference evidence="2" key="1">
    <citation type="submission" date="2022-04" db="EMBL/GenBank/DDBJ databases">
        <title>A functionally conserved STORR gene fusion in Papaver species that diverged 16.8 million years ago.</title>
        <authorList>
            <person name="Catania T."/>
        </authorList>
    </citation>
    <scope>NUCLEOTIDE SEQUENCE</scope>
    <source>
        <strain evidence="2">S-188037</strain>
    </source>
</reference>
<dbReference type="Pfam" id="PF00646">
    <property type="entry name" value="F-box"/>
    <property type="match status" value="1"/>
</dbReference>
<dbReference type="Gene3D" id="1.20.1280.50">
    <property type="match status" value="1"/>
</dbReference>
<sequence>LNIHGVRLIHWQRVKMRKTAKVDYNSTTAANLLRAVQAREFIREEMEEKEKKNLKRYCILDLPKDCIYKTLIKLPIESLRRSSLVCKPWYKMINNSIFIQDHLRRSEMGLIFLSKSPGGETNSDENVFHVEKHYLPSKTSWESRIEQYEVELNLQFMEIKHGKSMVKSLKLSSYGEIRAACNGLVLLENSRICGPIVINPVTREYTVLCRGTIALPQDESYGFAYSYGTGVYKVVHLFRDHLRYFGCEIIEVSSHTWRAVDGPSFGLTSQLGKAPVVAIEAFHWMPHIENSEYIVSMGIDDEKFRKIQLPKTSGRYDGLVDMGGCLWFVSHADYNQLDVWILKDLDGSKWILKQSIIAGLTLCMVPFGYTSRNKLVLKRDINQTLFTYDFEQREMKEIEMNEGCSPYLGSYVPHFNSLVSWKNRIGQRLEDV</sequence>
<dbReference type="InterPro" id="IPR013187">
    <property type="entry name" value="F-box-assoc_dom_typ3"/>
</dbReference>
<dbReference type="PANTHER" id="PTHR31672">
    <property type="entry name" value="BNACNNG10540D PROTEIN"/>
    <property type="match status" value="1"/>
</dbReference>
<dbReference type="InterPro" id="IPR001810">
    <property type="entry name" value="F-box_dom"/>
</dbReference>
<evidence type="ECO:0000313" key="2">
    <source>
        <dbReference type="EMBL" id="KAI3852019.1"/>
    </source>
</evidence>
<dbReference type="InterPro" id="IPR036047">
    <property type="entry name" value="F-box-like_dom_sf"/>
</dbReference>
<accession>A0AAD4S114</accession>
<evidence type="ECO:0000259" key="1">
    <source>
        <dbReference type="PROSITE" id="PS50181"/>
    </source>
</evidence>
<dbReference type="InterPro" id="IPR050796">
    <property type="entry name" value="SCF_F-box_component"/>
</dbReference>
<protein>
    <recommendedName>
        <fullName evidence="1">F-box domain-containing protein</fullName>
    </recommendedName>
</protein>
<gene>
    <name evidence="2" type="ORF">MKW98_020018</name>
</gene>
<proteinExistence type="predicted"/>
<dbReference type="PANTHER" id="PTHR31672:SF11">
    <property type="entry name" value="F-BOX PROTEIN CPR1-LIKE ISOFORM X2"/>
    <property type="match status" value="1"/>
</dbReference>
<feature type="domain" description="F-box" evidence="1">
    <location>
        <begin position="56"/>
        <end position="102"/>
    </location>
</feature>
<comment type="caution">
    <text evidence="2">The sequence shown here is derived from an EMBL/GenBank/DDBJ whole genome shotgun (WGS) entry which is preliminary data.</text>
</comment>
<dbReference type="EMBL" id="JAJJMB010015809">
    <property type="protein sequence ID" value="KAI3852019.1"/>
    <property type="molecule type" value="Genomic_DNA"/>
</dbReference>
<dbReference type="Pfam" id="PF08268">
    <property type="entry name" value="FBA_3"/>
    <property type="match status" value="1"/>
</dbReference>
<dbReference type="InterPro" id="IPR017451">
    <property type="entry name" value="F-box-assoc_interact_dom"/>
</dbReference>
<dbReference type="PROSITE" id="PS50181">
    <property type="entry name" value="FBOX"/>
    <property type="match status" value="1"/>
</dbReference>
<feature type="non-terminal residue" evidence="2">
    <location>
        <position position="432"/>
    </location>
</feature>